<evidence type="ECO:0000256" key="2">
    <source>
        <dbReference type="ARBA" id="ARBA00012865"/>
    </source>
</evidence>
<evidence type="ECO:0000259" key="8">
    <source>
        <dbReference type="Pfam" id="PF13354"/>
    </source>
</evidence>
<dbReference type="Gene3D" id="3.40.710.10">
    <property type="entry name" value="DD-peptidase/beta-lactamase superfamily"/>
    <property type="match status" value="1"/>
</dbReference>
<dbReference type="PANTHER" id="PTHR35333">
    <property type="entry name" value="BETA-LACTAMASE"/>
    <property type="match status" value="1"/>
</dbReference>
<dbReference type="GO" id="GO:0046677">
    <property type="term" value="P:response to antibiotic"/>
    <property type="evidence" value="ECO:0007669"/>
    <property type="project" value="UniProtKB-UniRule"/>
</dbReference>
<dbReference type="PROSITE" id="PS51318">
    <property type="entry name" value="TAT"/>
    <property type="match status" value="1"/>
</dbReference>
<organism evidence="9 10">
    <name type="scientific">Mycolicibacterium chitae</name>
    <name type="common">Mycobacterium chitae</name>
    <dbReference type="NCBI Taxonomy" id="1792"/>
    <lineage>
        <taxon>Bacteria</taxon>
        <taxon>Bacillati</taxon>
        <taxon>Actinomycetota</taxon>
        <taxon>Actinomycetes</taxon>
        <taxon>Mycobacteriales</taxon>
        <taxon>Mycobacteriaceae</taxon>
        <taxon>Mycolicibacterium</taxon>
    </lineage>
</organism>
<evidence type="ECO:0000313" key="9">
    <source>
        <dbReference type="EMBL" id="VEG48081.1"/>
    </source>
</evidence>
<comment type="similarity">
    <text evidence="1 6">Belongs to the class-A beta-lactamase family.</text>
</comment>
<sequence length="299" mass="31582">MTTHLTRRQALIGLAAAAALVGCRQAGAVPLPQPTGPLDLAGLEDRYGARIGMTAVDLASGKSLAHRADQRFAMCSTFKTYAAARVLQLTEQGRLHLDTQTPITESDIVTHAPVTGTKVGQSMSLADLCAAALMESDNTAGNLLLRAIGGPPAITEFARSVGDDRTRLDRWETELNSALPGDPRDTTTPGALALGYREVLTGTALAEASREQLLAWMKANITSDKRFRAGLPAGWTSADKTGGGDYGTTNDAGLLLGPKGQRIVLVVLTRSLDDQPEAGPYNEAIAETVRRTLDALGHR</sequence>
<evidence type="ECO:0000256" key="1">
    <source>
        <dbReference type="ARBA" id="ARBA00009009"/>
    </source>
</evidence>
<keyword evidence="10" id="KW-1185">Reference proteome</keyword>
<evidence type="ECO:0000256" key="5">
    <source>
        <dbReference type="ARBA" id="ARBA00023251"/>
    </source>
</evidence>
<reference evidence="9 10" key="1">
    <citation type="submission" date="2018-12" db="EMBL/GenBank/DDBJ databases">
        <authorList>
            <consortium name="Pathogen Informatics"/>
        </authorList>
    </citation>
    <scope>NUCLEOTIDE SEQUENCE [LARGE SCALE GENOMIC DNA]</scope>
    <source>
        <strain evidence="9 10">NCTC10485</strain>
    </source>
</reference>
<dbReference type="InterPro" id="IPR000871">
    <property type="entry name" value="Beta-lactam_class-A"/>
</dbReference>
<dbReference type="EC" id="3.5.2.6" evidence="2 6"/>
<feature type="chain" id="PRO_5019578247" description="Beta-lactamase" evidence="7">
    <location>
        <begin position="29"/>
        <end position="299"/>
    </location>
</feature>
<dbReference type="EMBL" id="LR134355">
    <property type="protein sequence ID" value="VEG48081.1"/>
    <property type="molecule type" value="Genomic_DNA"/>
</dbReference>
<evidence type="ECO:0000313" key="10">
    <source>
        <dbReference type="Proteomes" id="UP000282551"/>
    </source>
</evidence>
<dbReference type="PRINTS" id="PR00118">
    <property type="entry name" value="BLACTAMASEA"/>
</dbReference>
<evidence type="ECO:0000256" key="6">
    <source>
        <dbReference type="RuleBase" id="RU361140"/>
    </source>
</evidence>
<dbReference type="RefSeq" id="WP_126333923.1">
    <property type="nucleotide sequence ID" value="NZ_AP022604.1"/>
</dbReference>
<comment type="catalytic activity">
    <reaction evidence="6">
        <text>a beta-lactam + H2O = a substituted beta-amino acid</text>
        <dbReference type="Rhea" id="RHEA:20401"/>
        <dbReference type="ChEBI" id="CHEBI:15377"/>
        <dbReference type="ChEBI" id="CHEBI:35627"/>
        <dbReference type="ChEBI" id="CHEBI:140347"/>
        <dbReference type="EC" id="3.5.2.6"/>
    </reaction>
</comment>
<keyword evidence="7" id="KW-0732">Signal</keyword>
<evidence type="ECO:0000256" key="3">
    <source>
        <dbReference type="ARBA" id="ARBA00018879"/>
    </source>
</evidence>
<dbReference type="PANTHER" id="PTHR35333:SF3">
    <property type="entry name" value="BETA-LACTAMASE-TYPE TRANSPEPTIDASE FOLD CONTAINING PROTEIN"/>
    <property type="match status" value="1"/>
</dbReference>
<accession>A0A448I6C8</accession>
<gene>
    <name evidence="9" type="primary">blaF</name>
    <name evidence="9" type="ORF">NCTC10485_02374</name>
</gene>
<dbReference type="Proteomes" id="UP000282551">
    <property type="component" value="Chromosome"/>
</dbReference>
<dbReference type="Pfam" id="PF13354">
    <property type="entry name" value="Beta-lactamase2"/>
    <property type="match status" value="1"/>
</dbReference>
<dbReference type="GO" id="GO:0008800">
    <property type="term" value="F:beta-lactamase activity"/>
    <property type="evidence" value="ECO:0007669"/>
    <property type="project" value="UniProtKB-UniRule"/>
</dbReference>
<dbReference type="InterPro" id="IPR045155">
    <property type="entry name" value="Beta-lactam_cat"/>
</dbReference>
<dbReference type="InterPro" id="IPR006311">
    <property type="entry name" value="TAT_signal"/>
</dbReference>
<evidence type="ECO:0000256" key="7">
    <source>
        <dbReference type="SAM" id="SignalP"/>
    </source>
</evidence>
<dbReference type="NCBIfam" id="NF033103">
    <property type="entry name" value="bla_class_A"/>
    <property type="match status" value="1"/>
</dbReference>
<keyword evidence="5 6" id="KW-0046">Antibiotic resistance</keyword>
<dbReference type="PROSITE" id="PS00146">
    <property type="entry name" value="BETA_LACTAMASE_A"/>
    <property type="match status" value="1"/>
</dbReference>
<dbReference type="OrthoDB" id="9784149at2"/>
<evidence type="ECO:0000256" key="4">
    <source>
        <dbReference type="ARBA" id="ARBA00022801"/>
    </source>
</evidence>
<protein>
    <recommendedName>
        <fullName evidence="3 6">Beta-lactamase</fullName>
        <ecNumber evidence="2 6">3.5.2.6</ecNumber>
    </recommendedName>
</protein>
<dbReference type="InterPro" id="IPR023650">
    <property type="entry name" value="Beta-lactam_class-A_AS"/>
</dbReference>
<feature type="domain" description="Beta-lactamase class A catalytic" evidence="8">
    <location>
        <begin position="53"/>
        <end position="269"/>
    </location>
</feature>
<dbReference type="AlphaFoldDB" id="A0A448I6C8"/>
<name>A0A448I6C8_MYCCI</name>
<dbReference type="InterPro" id="IPR012338">
    <property type="entry name" value="Beta-lactam/transpept-like"/>
</dbReference>
<feature type="signal peptide" evidence="7">
    <location>
        <begin position="1"/>
        <end position="28"/>
    </location>
</feature>
<proteinExistence type="inferred from homology"/>
<keyword evidence="4 6" id="KW-0378">Hydrolase</keyword>
<dbReference type="PROSITE" id="PS51257">
    <property type="entry name" value="PROKAR_LIPOPROTEIN"/>
    <property type="match status" value="1"/>
</dbReference>
<dbReference type="GO" id="GO:0030655">
    <property type="term" value="P:beta-lactam antibiotic catabolic process"/>
    <property type="evidence" value="ECO:0007669"/>
    <property type="project" value="InterPro"/>
</dbReference>
<dbReference type="SUPFAM" id="SSF56601">
    <property type="entry name" value="beta-lactamase/transpeptidase-like"/>
    <property type="match status" value="1"/>
</dbReference>